<accession>A0AB40CYS9</accession>
<dbReference type="AlphaFoldDB" id="A0AB40CYS9"/>
<sequence length="252" mass="27930">MAGKGIRSHLQAIPVGDVRESIAFLRSTLQNRSFGSETLWALESILVARDVRSLVKTRAALRDLLKSEATSVLGEISDSSTDLKLGIVDFFVKAFAVVGDVESCLALKYEALVLRDSNNGEDDHSLRVSFEEWLTFGKDSLDNGFYAIAVKGFENALSCAQPDRNVDSKHGNLVTNVQMVSTVTKLRDMARALIASHSVQTQATEYLKRKLKDQGSSLCLKEKRNAASYMFRRGIKNRSLKKLCRSQEVPLN</sequence>
<dbReference type="RefSeq" id="XP_039144343.1">
    <property type="nucleotide sequence ID" value="XM_039288409.1"/>
</dbReference>
<evidence type="ECO:0000313" key="1">
    <source>
        <dbReference type="Proteomes" id="UP001515500"/>
    </source>
</evidence>
<dbReference type="RefSeq" id="XP_039144342.1">
    <property type="nucleotide sequence ID" value="XM_039288408.1"/>
</dbReference>
<evidence type="ECO:0000313" key="3">
    <source>
        <dbReference type="RefSeq" id="XP_039144343.1"/>
    </source>
</evidence>
<protein>
    <submittedName>
        <fullName evidence="2 3">Protein DOUBLE-STRAND BREAK FORMATION-like</fullName>
    </submittedName>
</protein>
<evidence type="ECO:0000313" key="2">
    <source>
        <dbReference type="RefSeq" id="XP_039144342.1"/>
    </source>
</evidence>
<proteinExistence type="predicted"/>
<reference evidence="2 3" key="1">
    <citation type="submission" date="2025-04" db="UniProtKB">
        <authorList>
            <consortium name="RefSeq"/>
        </authorList>
    </citation>
    <scope>IDENTIFICATION</scope>
</reference>
<dbReference type="InterPro" id="IPR044969">
    <property type="entry name" value="DFO"/>
</dbReference>
<name>A0AB40CYS9_DIOCR</name>
<dbReference type="GeneID" id="120281711"/>
<organism evidence="1 3">
    <name type="scientific">Dioscorea cayennensis subsp. rotundata</name>
    <name type="common">White Guinea yam</name>
    <name type="synonym">Dioscorea rotundata</name>
    <dbReference type="NCBI Taxonomy" id="55577"/>
    <lineage>
        <taxon>Eukaryota</taxon>
        <taxon>Viridiplantae</taxon>
        <taxon>Streptophyta</taxon>
        <taxon>Embryophyta</taxon>
        <taxon>Tracheophyta</taxon>
        <taxon>Spermatophyta</taxon>
        <taxon>Magnoliopsida</taxon>
        <taxon>Liliopsida</taxon>
        <taxon>Dioscoreales</taxon>
        <taxon>Dioscoreaceae</taxon>
        <taxon>Dioscorea</taxon>
    </lineage>
</organism>
<dbReference type="Proteomes" id="UP001515500">
    <property type="component" value="Chromosome 18"/>
</dbReference>
<keyword evidence="1" id="KW-1185">Reference proteome</keyword>
<dbReference type="GO" id="GO:0042138">
    <property type="term" value="P:meiotic DNA double-strand break formation"/>
    <property type="evidence" value="ECO:0007669"/>
    <property type="project" value="InterPro"/>
</dbReference>
<dbReference type="PANTHER" id="PTHR37176:SF1">
    <property type="entry name" value="PROTEIN DOUBLE-STRAND BREAK FORMATION"/>
    <property type="match status" value="1"/>
</dbReference>
<dbReference type="PANTHER" id="PTHR37176">
    <property type="entry name" value="F10K1.23"/>
    <property type="match status" value="1"/>
</dbReference>
<gene>
    <name evidence="2 3" type="primary">LOC120281711</name>
</gene>